<dbReference type="Pfam" id="PF19833">
    <property type="entry name" value="RecG_dom3_C"/>
    <property type="match status" value="1"/>
</dbReference>
<gene>
    <name evidence="18" type="ORF">A2746_01975</name>
</gene>
<keyword evidence="9 15" id="KW-0233">DNA recombination</keyword>
<dbReference type="AlphaFoldDB" id="A0A1F8EY43"/>
<keyword evidence="11" id="KW-0413">Isomerase</keyword>
<keyword evidence="7 15" id="KW-0067">ATP-binding</keyword>
<dbReference type="GO" id="GO:0003677">
    <property type="term" value="F:DNA binding"/>
    <property type="evidence" value="ECO:0007669"/>
    <property type="project" value="UniProtKB-KW"/>
</dbReference>
<dbReference type="NCBIfam" id="TIGR00643">
    <property type="entry name" value="recG"/>
    <property type="match status" value="1"/>
</dbReference>
<dbReference type="Gene3D" id="2.40.50.140">
    <property type="entry name" value="Nucleic acid-binding proteins"/>
    <property type="match status" value="1"/>
</dbReference>
<dbReference type="InterPro" id="IPR012340">
    <property type="entry name" value="NA-bd_OB-fold"/>
</dbReference>
<evidence type="ECO:0000313" key="18">
    <source>
        <dbReference type="EMBL" id="OGN05794.1"/>
    </source>
</evidence>
<protein>
    <recommendedName>
        <fullName evidence="2 15">ATP-dependent DNA helicase RecG</fullName>
        <ecNumber evidence="13 15">5.6.2.4</ecNumber>
    </recommendedName>
</protein>
<evidence type="ECO:0000256" key="10">
    <source>
        <dbReference type="ARBA" id="ARBA00023204"/>
    </source>
</evidence>
<dbReference type="PANTHER" id="PTHR47964">
    <property type="entry name" value="ATP-DEPENDENT DNA HELICASE HOMOLOG RECG, CHLOROPLASTIC"/>
    <property type="match status" value="1"/>
</dbReference>
<dbReference type="Pfam" id="PF00271">
    <property type="entry name" value="Helicase_C"/>
    <property type="match status" value="1"/>
</dbReference>
<feature type="domain" description="Helicase ATP-binding" evidence="16">
    <location>
        <begin position="300"/>
        <end position="473"/>
    </location>
</feature>
<dbReference type="GO" id="GO:0006310">
    <property type="term" value="P:DNA recombination"/>
    <property type="evidence" value="ECO:0007669"/>
    <property type="project" value="UniProtKB-UniRule"/>
</dbReference>
<keyword evidence="6 15" id="KW-0347">Helicase</keyword>
<dbReference type="Proteomes" id="UP000177419">
    <property type="component" value="Unassembled WGS sequence"/>
</dbReference>
<comment type="caution">
    <text evidence="18">The sequence shown here is derived from an EMBL/GenBank/DDBJ whole genome shotgun (WGS) entry which is preliminary data.</text>
</comment>
<name>A0A1F8EY43_9BACT</name>
<comment type="similarity">
    <text evidence="1 15">Belongs to the helicase family. RecG subfamily.</text>
</comment>
<keyword evidence="5 15" id="KW-0378">Hydrolase</keyword>
<dbReference type="SMART" id="SM00487">
    <property type="entry name" value="DEXDc"/>
    <property type="match status" value="1"/>
</dbReference>
<dbReference type="InterPro" id="IPR011545">
    <property type="entry name" value="DEAD/DEAH_box_helicase_dom"/>
</dbReference>
<evidence type="ECO:0000256" key="6">
    <source>
        <dbReference type="ARBA" id="ARBA00022806"/>
    </source>
</evidence>
<dbReference type="GO" id="GO:0043138">
    <property type="term" value="F:3'-5' DNA helicase activity"/>
    <property type="evidence" value="ECO:0007669"/>
    <property type="project" value="UniProtKB-EC"/>
</dbReference>
<dbReference type="InterPro" id="IPR001650">
    <property type="entry name" value="Helicase_C-like"/>
</dbReference>
<dbReference type="CDD" id="cd04488">
    <property type="entry name" value="RecG_wedge_OBF"/>
    <property type="match status" value="1"/>
</dbReference>
<dbReference type="EMBL" id="MGJJ01000006">
    <property type="protein sequence ID" value="OGN05794.1"/>
    <property type="molecule type" value="Genomic_DNA"/>
</dbReference>
<dbReference type="GO" id="GO:0006281">
    <property type="term" value="P:DNA repair"/>
    <property type="evidence" value="ECO:0007669"/>
    <property type="project" value="UniProtKB-UniRule"/>
</dbReference>
<evidence type="ECO:0000256" key="8">
    <source>
        <dbReference type="ARBA" id="ARBA00023125"/>
    </source>
</evidence>
<evidence type="ECO:0000256" key="13">
    <source>
        <dbReference type="ARBA" id="ARBA00034808"/>
    </source>
</evidence>
<evidence type="ECO:0000256" key="4">
    <source>
        <dbReference type="ARBA" id="ARBA00022763"/>
    </source>
</evidence>
<keyword evidence="4 15" id="KW-0227">DNA damage</keyword>
<dbReference type="Gene3D" id="3.40.50.300">
    <property type="entry name" value="P-loop containing nucleotide triphosphate hydrolases"/>
    <property type="match status" value="2"/>
</dbReference>
<dbReference type="Gene3D" id="1.10.150.20">
    <property type="entry name" value="5' to 3' exonuclease, C-terminal subdomain"/>
    <property type="match status" value="1"/>
</dbReference>
<evidence type="ECO:0000256" key="2">
    <source>
        <dbReference type="ARBA" id="ARBA00017846"/>
    </source>
</evidence>
<dbReference type="InterPro" id="IPR014001">
    <property type="entry name" value="Helicase_ATP-bd"/>
</dbReference>
<dbReference type="NCBIfam" id="NF008165">
    <property type="entry name" value="PRK10917.1-3"/>
    <property type="match status" value="1"/>
</dbReference>
<evidence type="ECO:0000259" key="17">
    <source>
        <dbReference type="PROSITE" id="PS51194"/>
    </source>
</evidence>
<evidence type="ECO:0000256" key="7">
    <source>
        <dbReference type="ARBA" id="ARBA00022840"/>
    </source>
</evidence>
<dbReference type="InterPro" id="IPR047112">
    <property type="entry name" value="RecG/Mfd"/>
</dbReference>
<dbReference type="InterPro" id="IPR033454">
    <property type="entry name" value="RecG_wedge"/>
</dbReference>
<evidence type="ECO:0000256" key="9">
    <source>
        <dbReference type="ARBA" id="ARBA00023172"/>
    </source>
</evidence>
<keyword evidence="3 15" id="KW-0547">Nucleotide-binding</keyword>
<proteinExistence type="inferred from homology"/>
<dbReference type="InterPro" id="IPR027417">
    <property type="entry name" value="P-loop_NTPase"/>
</dbReference>
<evidence type="ECO:0000256" key="15">
    <source>
        <dbReference type="RuleBase" id="RU363016"/>
    </source>
</evidence>
<dbReference type="InterPro" id="IPR004609">
    <property type="entry name" value="ATP-dep_DNA_helicase_RecG"/>
</dbReference>
<dbReference type="GO" id="GO:0016887">
    <property type="term" value="F:ATP hydrolysis activity"/>
    <property type="evidence" value="ECO:0007669"/>
    <property type="project" value="RHEA"/>
</dbReference>
<dbReference type="SUPFAM" id="SSF50249">
    <property type="entry name" value="Nucleic acid-binding proteins"/>
    <property type="match status" value="1"/>
</dbReference>
<evidence type="ECO:0000256" key="14">
    <source>
        <dbReference type="ARBA" id="ARBA00048988"/>
    </source>
</evidence>
<comment type="catalytic activity">
    <reaction evidence="12 15">
        <text>Couples ATP hydrolysis with the unwinding of duplex DNA by translocating in the 3'-5' direction.</text>
        <dbReference type="EC" id="5.6.2.4"/>
    </reaction>
</comment>
<dbReference type="SMART" id="SM00490">
    <property type="entry name" value="HELICc"/>
    <property type="match status" value="1"/>
</dbReference>
<dbReference type="CDD" id="cd17992">
    <property type="entry name" value="DEXHc_RecG"/>
    <property type="match status" value="1"/>
</dbReference>
<dbReference type="InterPro" id="IPR045562">
    <property type="entry name" value="RecG_dom3_C"/>
</dbReference>
<evidence type="ECO:0000256" key="5">
    <source>
        <dbReference type="ARBA" id="ARBA00022801"/>
    </source>
</evidence>
<evidence type="ECO:0000256" key="11">
    <source>
        <dbReference type="ARBA" id="ARBA00023235"/>
    </source>
</evidence>
<accession>A0A1F8EY43</accession>
<sequence length="735" mass="82702">MNIFLPIEKLKNVGPKNLPRLNKLGIKTVKDLLWHFPVRYEDYTKTAPIAEIEAGQKINIRGEVVKITVRRIFPRRMSVTTAIVQDQSGAVKAVWFNQPYIADQLTEGTFVSLAGKIHIDKHGTYLSNPTYEKIFSFNPVPTDTTADDSDLPDETPVIRYEEEPANLIHTGGFVPVYPETEGITSKYLRFLIKPLLPNCRFTDHLPEAISKKYGFRELNAAVNSIHFPKNENEAQNAKERLAFDDLFLFQLKALTERRKLNQLKSVPVAFDQKAAQDFVAGLPFELTHDQKVAAWEILKDLQKSYPMNRLLEGDVGSGKTVVALLAAVQTAQSGYQTVFLAPTEVLARQHFKTITDLTRNKDINIGLLTGSSACMNDQEIKKGLLKNKSADGTLDIIIGTHAVIQKDVAFKNLALVVIDEQHRFGINQRAALIKNQGGEKINSLIPHLLSMTATPIPRTLALTIYGDLDISIIKEKPKNRKKIITSVTTPSKIKWAYDFIREEVAKGRQVFVICPRIEPDEPKIGVFLKTRQLKMNMAWADAKAVEEEYKKLSKEIFPDLKVAMLHGKMKPKDKNRIMEDFKNGVFNILVSTSVIEVGVDVPNATVMAIESAERFGLAQLHQFRGRVGRDEYQSYCLLFSSTADKKINKRLEALVECDDGFVLAEKDMAIRGPGEFFGVKQSGLPDLGMASLANVDLIKKARFEARLLLKEDPGLKKYPLLSKKLESFQRLTHFE</sequence>
<organism evidence="18 19">
    <name type="scientific">Candidatus Yanofskybacteria bacterium RIFCSPHIGHO2_01_FULL_44_22</name>
    <dbReference type="NCBI Taxonomy" id="1802669"/>
    <lineage>
        <taxon>Bacteria</taxon>
        <taxon>Candidatus Yanofskyibacteriota</taxon>
    </lineage>
</organism>
<evidence type="ECO:0000256" key="12">
    <source>
        <dbReference type="ARBA" id="ARBA00034617"/>
    </source>
</evidence>
<comment type="function">
    <text evidence="15">Plays a critical role in recombination and DNA repair. Helps process Holliday junction intermediates to mature products by catalyzing branch migration. Has replication fork regression activity, unwinds stalled or blocked replication forks to make a HJ that can be resolved. Has a DNA unwinding activity characteristic of a DNA helicase with 3'-5' polarity.</text>
</comment>
<dbReference type="PANTHER" id="PTHR47964:SF1">
    <property type="entry name" value="ATP-DEPENDENT DNA HELICASE HOMOLOG RECG, CHLOROPLASTIC"/>
    <property type="match status" value="1"/>
</dbReference>
<dbReference type="STRING" id="1802669.A2746_01975"/>
<feature type="domain" description="Helicase C-terminal" evidence="17">
    <location>
        <begin position="492"/>
        <end position="669"/>
    </location>
</feature>
<dbReference type="PROSITE" id="PS51194">
    <property type="entry name" value="HELICASE_CTER"/>
    <property type="match status" value="1"/>
</dbReference>
<dbReference type="NCBIfam" id="NF008168">
    <property type="entry name" value="PRK10917.2-2"/>
    <property type="match status" value="1"/>
</dbReference>
<dbReference type="Pfam" id="PF17191">
    <property type="entry name" value="RecG_wedge"/>
    <property type="match status" value="1"/>
</dbReference>
<dbReference type="PROSITE" id="PS51192">
    <property type="entry name" value="HELICASE_ATP_BIND_1"/>
    <property type="match status" value="1"/>
</dbReference>
<keyword evidence="8" id="KW-0238">DNA-binding</keyword>
<evidence type="ECO:0000259" key="16">
    <source>
        <dbReference type="PROSITE" id="PS51192"/>
    </source>
</evidence>
<dbReference type="GO" id="GO:0005524">
    <property type="term" value="F:ATP binding"/>
    <property type="evidence" value="ECO:0007669"/>
    <property type="project" value="UniProtKB-KW"/>
</dbReference>
<dbReference type="SUPFAM" id="SSF52540">
    <property type="entry name" value="P-loop containing nucleoside triphosphate hydrolases"/>
    <property type="match status" value="2"/>
</dbReference>
<evidence type="ECO:0000313" key="19">
    <source>
        <dbReference type="Proteomes" id="UP000177419"/>
    </source>
</evidence>
<dbReference type="Pfam" id="PF00270">
    <property type="entry name" value="DEAD"/>
    <property type="match status" value="1"/>
</dbReference>
<dbReference type="EC" id="5.6.2.4" evidence="13 15"/>
<evidence type="ECO:0000256" key="3">
    <source>
        <dbReference type="ARBA" id="ARBA00022741"/>
    </source>
</evidence>
<evidence type="ECO:0000256" key="1">
    <source>
        <dbReference type="ARBA" id="ARBA00007504"/>
    </source>
</evidence>
<reference evidence="18 19" key="1">
    <citation type="journal article" date="2016" name="Nat. Commun.">
        <title>Thousands of microbial genomes shed light on interconnected biogeochemical processes in an aquifer system.</title>
        <authorList>
            <person name="Anantharaman K."/>
            <person name="Brown C.T."/>
            <person name="Hug L.A."/>
            <person name="Sharon I."/>
            <person name="Castelle C.J."/>
            <person name="Probst A.J."/>
            <person name="Thomas B.C."/>
            <person name="Singh A."/>
            <person name="Wilkins M.J."/>
            <person name="Karaoz U."/>
            <person name="Brodie E.L."/>
            <person name="Williams K.H."/>
            <person name="Hubbard S.S."/>
            <person name="Banfield J.F."/>
        </authorList>
    </citation>
    <scope>NUCLEOTIDE SEQUENCE [LARGE SCALE GENOMIC DNA]</scope>
</reference>
<comment type="catalytic activity">
    <reaction evidence="14 15">
        <text>ATP + H2O = ADP + phosphate + H(+)</text>
        <dbReference type="Rhea" id="RHEA:13065"/>
        <dbReference type="ChEBI" id="CHEBI:15377"/>
        <dbReference type="ChEBI" id="CHEBI:15378"/>
        <dbReference type="ChEBI" id="CHEBI:30616"/>
        <dbReference type="ChEBI" id="CHEBI:43474"/>
        <dbReference type="ChEBI" id="CHEBI:456216"/>
        <dbReference type="EC" id="5.6.2.4"/>
    </reaction>
</comment>
<keyword evidence="10 15" id="KW-0234">DNA repair</keyword>